<dbReference type="eggNOG" id="ENOG5030JAR">
    <property type="taxonomic scope" value="Bacteria"/>
</dbReference>
<dbReference type="AlphaFoldDB" id="A0A0A2M2S2"/>
<gene>
    <name evidence="2" type="ORF">Q765_15080</name>
</gene>
<dbReference type="Proteomes" id="UP000030152">
    <property type="component" value="Unassembled WGS sequence"/>
</dbReference>
<organism evidence="2 3">
    <name type="scientific">Flavobacterium rivuli WB 3.3-2 = DSM 21788</name>
    <dbReference type="NCBI Taxonomy" id="1121895"/>
    <lineage>
        <taxon>Bacteria</taxon>
        <taxon>Pseudomonadati</taxon>
        <taxon>Bacteroidota</taxon>
        <taxon>Flavobacteriia</taxon>
        <taxon>Flavobacteriales</taxon>
        <taxon>Flavobacteriaceae</taxon>
        <taxon>Flavobacterium</taxon>
    </lineage>
</organism>
<comment type="caution">
    <text evidence="2">The sequence shown here is derived from an EMBL/GenBank/DDBJ whole genome shotgun (WGS) entry which is preliminary data.</text>
</comment>
<evidence type="ECO:0008006" key="4">
    <source>
        <dbReference type="Google" id="ProtNLM"/>
    </source>
</evidence>
<feature type="compositionally biased region" description="Basic and acidic residues" evidence="1">
    <location>
        <begin position="85"/>
        <end position="106"/>
    </location>
</feature>
<keyword evidence="3" id="KW-1185">Reference proteome</keyword>
<evidence type="ECO:0000256" key="1">
    <source>
        <dbReference type="SAM" id="MobiDB-lite"/>
    </source>
</evidence>
<dbReference type="EMBL" id="JRLX01000017">
    <property type="protein sequence ID" value="KGO85738.1"/>
    <property type="molecule type" value="Genomic_DNA"/>
</dbReference>
<accession>A0A0A2M2S2</accession>
<feature type="compositionally biased region" description="Basic and acidic residues" evidence="1">
    <location>
        <begin position="134"/>
        <end position="145"/>
    </location>
</feature>
<sequence>MKDPAFPFYAQDFLVGTLHLSCQETGAFIKLLAYQWVNLGIPKNRLGSILGSGWDGVWLCISDKFIEKDGVLFNKRLEMEREKRAQYKEKQAENGKKGGRPRKEELAEGAVNATVTAKNFKEIKPKNPTKTQKKPLENENERENEKENIIEAEKGKEGMGEKPNGAGYLTSANVVGVGGEVIPPFASAEFADQWQAWKRYRLAEHNFTYRSAESEQAALAELGTLAHTSETTAIAILHQSMGKGWKGFFELKHDATKPAASKGKVRYSDDFKRKIANRLQSK</sequence>
<proteinExistence type="predicted"/>
<evidence type="ECO:0000313" key="2">
    <source>
        <dbReference type="EMBL" id="KGO85738.1"/>
    </source>
</evidence>
<dbReference type="STRING" id="1121895.GCA_000378485_02766"/>
<feature type="region of interest" description="Disordered" evidence="1">
    <location>
        <begin position="85"/>
        <end position="145"/>
    </location>
</feature>
<dbReference type="OrthoDB" id="1345254at2"/>
<reference evidence="2 3" key="1">
    <citation type="submission" date="2013-09" db="EMBL/GenBank/DDBJ databases">
        <authorList>
            <person name="Zeng Z."/>
            <person name="Chen C."/>
        </authorList>
    </citation>
    <scope>NUCLEOTIDE SEQUENCE [LARGE SCALE GENOMIC DNA]</scope>
    <source>
        <strain evidence="2 3">WB 3.3-2</strain>
    </source>
</reference>
<evidence type="ECO:0000313" key="3">
    <source>
        <dbReference type="Proteomes" id="UP000030152"/>
    </source>
</evidence>
<name>A0A0A2M2S2_9FLAO</name>
<protein>
    <recommendedName>
        <fullName evidence="4">DUF1376 domain-containing protein</fullName>
    </recommendedName>
</protein>
<dbReference type="RefSeq" id="WP_020213935.1">
    <property type="nucleotide sequence ID" value="NZ_JRLX01000017.1"/>
</dbReference>